<dbReference type="Proteomes" id="UP000887565">
    <property type="component" value="Unplaced"/>
</dbReference>
<evidence type="ECO:0000313" key="2">
    <source>
        <dbReference type="WBParaSite" id="nRc.2.0.1.t29028-RA"/>
    </source>
</evidence>
<accession>A0A915JSE8</accession>
<protein>
    <submittedName>
        <fullName evidence="2">Uncharacterized protein</fullName>
    </submittedName>
</protein>
<proteinExistence type="predicted"/>
<evidence type="ECO:0000313" key="1">
    <source>
        <dbReference type="Proteomes" id="UP000887565"/>
    </source>
</evidence>
<name>A0A915JSE8_ROMCU</name>
<sequence length="218" mass="25097">MSVIRRPCMSGIMCSKARPETTISKLLSKANKTRTEKLIIGRLIHMIETINTIKLTNGAKTDIKFPVSRMFCKAKYDRRNQPSQKYHTQIIEICEWTKSNEEQNYNDFHYFYSHALLEDHPAVIFLGASNTKNMNKSSSLAFLILAILSVSILVRESVAEAWIREKIWRGLKAHHKPRPLVAALPPLHRRRDYTKRGDDDGGLDADEDLYQLLDGRNE</sequence>
<dbReference type="WBParaSite" id="nRc.2.0.1.t29028-RA">
    <property type="protein sequence ID" value="nRc.2.0.1.t29028-RA"/>
    <property type="gene ID" value="nRc.2.0.1.g29028"/>
</dbReference>
<reference evidence="2" key="1">
    <citation type="submission" date="2022-11" db="UniProtKB">
        <authorList>
            <consortium name="WormBaseParasite"/>
        </authorList>
    </citation>
    <scope>IDENTIFICATION</scope>
</reference>
<organism evidence="1 2">
    <name type="scientific">Romanomermis culicivorax</name>
    <name type="common">Nematode worm</name>
    <dbReference type="NCBI Taxonomy" id="13658"/>
    <lineage>
        <taxon>Eukaryota</taxon>
        <taxon>Metazoa</taxon>
        <taxon>Ecdysozoa</taxon>
        <taxon>Nematoda</taxon>
        <taxon>Enoplea</taxon>
        <taxon>Dorylaimia</taxon>
        <taxon>Mermithida</taxon>
        <taxon>Mermithoidea</taxon>
        <taxon>Mermithidae</taxon>
        <taxon>Romanomermis</taxon>
    </lineage>
</organism>
<dbReference type="AlphaFoldDB" id="A0A915JSE8"/>
<keyword evidence="1" id="KW-1185">Reference proteome</keyword>